<evidence type="ECO:0000313" key="4">
    <source>
        <dbReference type="EMBL" id="KAJ8958086.1"/>
    </source>
</evidence>
<keyword evidence="3" id="KW-0472">Membrane</keyword>
<feature type="transmembrane region" description="Helical" evidence="3">
    <location>
        <begin position="12"/>
        <end position="39"/>
    </location>
</feature>
<comment type="caution">
    <text evidence="4">The sequence shown here is derived from an EMBL/GenBank/DDBJ whole genome shotgun (WGS) entry which is preliminary data.</text>
</comment>
<sequence>MLLEIDYVTKTFFIKGYTSALAVSTERFTLYLTMITYVLLGNRLTGEVVFSMAQLFNSVQLYMTIFFPLAVSTYAEAKVTIKRLEEFLLLEENKSISTSTNDDIVETNNRGKIKIINANASWLPNPIVDTLKKHKFGNRGWYIVLYCRRRGIW</sequence>
<dbReference type="Proteomes" id="UP001162156">
    <property type="component" value="Unassembled WGS sequence"/>
</dbReference>
<dbReference type="PANTHER" id="PTHR24223">
    <property type="entry name" value="ATP-BINDING CASSETTE SUB-FAMILY C"/>
    <property type="match status" value="1"/>
</dbReference>
<evidence type="ECO:0000256" key="3">
    <source>
        <dbReference type="SAM" id="Phobius"/>
    </source>
</evidence>
<feature type="transmembrane region" description="Helical" evidence="3">
    <location>
        <begin position="59"/>
        <end position="77"/>
    </location>
</feature>
<accession>A0AAV8Z3Z8</accession>
<keyword evidence="2" id="KW-0067">ATP-binding</keyword>
<protein>
    <recommendedName>
        <fullName evidence="6">ABC transmembrane type-1 domain-containing protein</fullName>
    </recommendedName>
</protein>
<dbReference type="PANTHER" id="PTHR24223:SF415">
    <property type="entry name" value="FI20190P1"/>
    <property type="match status" value="1"/>
</dbReference>
<evidence type="ECO:0000313" key="5">
    <source>
        <dbReference type="Proteomes" id="UP001162156"/>
    </source>
</evidence>
<organism evidence="4 5">
    <name type="scientific">Rhamnusium bicolor</name>
    <dbReference type="NCBI Taxonomy" id="1586634"/>
    <lineage>
        <taxon>Eukaryota</taxon>
        <taxon>Metazoa</taxon>
        <taxon>Ecdysozoa</taxon>
        <taxon>Arthropoda</taxon>
        <taxon>Hexapoda</taxon>
        <taxon>Insecta</taxon>
        <taxon>Pterygota</taxon>
        <taxon>Neoptera</taxon>
        <taxon>Endopterygota</taxon>
        <taxon>Coleoptera</taxon>
        <taxon>Polyphaga</taxon>
        <taxon>Cucujiformia</taxon>
        <taxon>Chrysomeloidea</taxon>
        <taxon>Cerambycidae</taxon>
        <taxon>Lepturinae</taxon>
        <taxon>Rhagiini</taxon>
        <taxon>Rhamnusium</taxon>
    </lineage>
</organism>
<evidence type="ECO:0000256" key="2">
    <source>
        <dbReference type="ARBA" id="ARBA00022840"/>
    </source>
</evidence>
<reference evidence="4" key="1">
    <citation type="journal article" date="2023" name="Insect Mol. Biol.">
        <title>Genome sequencing provides insights into the evolution of gene families encoding plant cell wall-degrading enzymes in longhorned beetles.</title>
        <authorList>
            <person name="Shin N.R."/>
            <person name="Okamura Y."/>
            <person name="Kirsch R."/>
            <person name="Pauchet Y."/>
        </authorList>
    </citation>
    <scope>NUCLEOTIDE SEQUENCE</scope>
    <source>
        <strain evidence="4">RBIC_L_NR</strain>
    </source>
</reference>
<dbReference type="GO" id="GO:0042626">
    <property type="term" value="F:ATPase-coupled transmembrane transporter activity"/>
    <property type="evidence" value="ECO:0007669"/>
    <property type="project" value="TreeGrafter"/>
</dbReference>
<dbReference type="EMBL" id="JANEYF010001749">
    <property type="protein sequence ID" value="KAJ8958086.1"/>
    <property type="molecule type" value="Genomic_DNA"/>
</dbReference>
<name>A0AAV8Z3Z8_9CUCU</name>
<dbReference type="AlphaFoldDB" id="A0AAV8Z3Z8"/>
<keyword evidence="1" id="KW-0547">Nucleotide-binding</keyword>
<evidence type="ECO:0008006" key="6">
    <source>
        <dbReference type="Google" id="ProtNLM"/>
    </source>
</evidence>
<proteinExistence type="predicted"/>
<keyword evidence="3" id="KW-1133">Transmembrane helix</keyword>
<keyword evidence="3" id="KW-0812">Transmembrane</keyword>
<dbReference type="InterPro" id="IPR050173">
    <property type="entry name" value="ABC_transporter_C-like"/>
</dbReference>
<gene>
    <name evidence="4" type="ORF">NQ314_006455</name>
</gene>
<dbReference type="GO" id="GO:0016020">
    <property type="term" value="C:membrane"/>
    <property type="evidence" value="ECO:0007669"/>
    <property type="project" value="TreeGrafter"/>
</dbReference>
<keyword evidence="5" id="KW-1185">Reference proteome</keyword>
<dbReference type="GO" id="GO:0005524">
    <property type="term" value="F:ATP binding"/>
    <property type="evidence" value="ECO:0007669"/>
    <property type="project" value="UniProtKB-KW"/>
</dbReference>
<evidence type="ECO:0000256" key="1">
    <source>
        <dbReference type="ARBA" id="ARBA00022741"/>
    </source>
</evidence>